<dbReference type="InterPro" id="IPR008972">
    <property type="entry name" value="Cupredoxin"/>
</dbReference>
<dbReference type="SUPFAM" id="SSF48431">
    <property type="entry name" value="Lipovitellin-phosvitin complex, superhelical domain"/>
    <property type="match status" value="1"/>
</dbReference>
<dbReference type="InterPro" id="IPR011989">
    <property type="entry name" value="ARM-like"/>
</dbReference>
<dbReference type="Pfam" id="PF00127">
    <property type="entry name" value="Copper-bind"/>
    <property type="match status" value="1"/>
</dbReference>
<evidence type="ECO:0000259" key="5">
    <source>
        <dbReference type="Pfam" id="PF23500"/>
    </source>
</evidence>
<dbReference type="Pfam" id="PF13472">
    <property type="entry name" value="Lipase_GDSL_2"/>
    <property type="match status" value="1"/>
</dbReference>
<dbReference type="PANTHER" id="PTHR33546:SF1">
    <property type="entry name" value="LARGE, MULTIFUNCTIONAL SECRETED PROTEIN"/>
    <property type="match status" value="1"/>
</dbReference>
<comment type="caution">
    <text evidence="6">The sequence shown here is derived from an EMBL/GenBank/DDBJ whole genome shotgun (WGS) entry which is preliminary data.</text>
</comment>
<dbReference type="SUPFAM" id="SSF49503">
    <property type="entry name" value="Cupredoxins"/>
    <property type="match status" value="1"/>
</dbReference>
<dbReference type="Gene3D" id="1.25.10.10">
    <property type="entry name" value="Leucine-rich Repeat Variant"/>
    <property type="match status" value="1"/>
</dbReference>
<keyword evidence="7" id="KW-1185">Reference proteome</keyword>
<dbReference type="InterPro" id="IPR011030">
    <property type="entry name" value="Lipovitellin_superhlx_dom"/>
</dbReference>
<evidence type="ECO:0000256" key="1">
    <source>
        <dbReference type="ARBA" id="ARBA00022723"/>
    </source>
</evidence>
<evidence type="ECO:0000256" key="2">
    <source>
        <dbReference type="ARBA" id="ARBA00023008"/>
    </source>
</evidence>
<dbReference type="Pfam" id="PF13646">
    <property type="entry name" value="HEAT_2"/>
    <property type="match status" value="1"/>
</dbReference>
<dbReference type="InterPro" id="IPR055557">
    <property type="entry name" value="DUF7133"/>
</dbReference>
<dbReference type="InterPro" id="IPR036514">
    <property type="entry name" value="SGNH_hydro_sf"/>
</dbReference>
<dbReference type="EMBL" id="QNRR01000002">
    <property type="protein sequence ID" value="RBP46494.1"/>
    <property type="molecule type" value="Genomic_DNA"/>
</dbReference>
<name>A0A366HUA7_9BACT</name>
<feature type="domain" description="Blue (type 1) copper" evidence="3">
    <location>
        <begin position="1222"/>
        <end position="1340"/>
    </location>
</feature>
<dbReference type="NCBIfam" id="TIGR02604">
    <property type="entry name" value="Piru_Ver_Nterm"/>
    <property type="match status" value="1"/>
</dbReference>
<dbReference type="InterPro" id="IPR016024">
    <property type="entry name" value="ARM-type_fold"/>
</dbReference>
<sequence>MNRRFHTLLAGLVSGLALHGQAQLQAQAPVSLELKKGDHIAIVGSLLADRQQHSGWLETLIHAENKDKDLVIRNLAVAADEVNTWHRSEDFGTRDQWLLKVGADVVFAFYGFNESFKGYEGIEEFKKNLDAFLKELKTKNYGGEGAPRVVLFSPTAAEKQSNPDIAKPEENNTNLQNYASAMKEVAAANGVQFVDLFDASQKAYAAAKQPLTFNGIHLTVEGDKVLAPVIYKSLFGKDAPSYKGLEKLRGAILDRNEEWHSRYRTVDSYNIHGGRSGLAYKAHTGAFLQNQKTPEPPYVSNYQVMQQEMSVRDVMTENREKRVWAVAKGGDLKVDDSNVPPVTKVETNLPVGGDTFNKTPMTGFKVDAKTGLVEFPSGEEVVGKMKTPKGIKVQLFADEKMFPELIKPVQMAFDTKGRLWVASWRNYPSRTPWSTKGDSLLVLEDTNNDGKADKCTPFMDDLNCPTGFQFYKDGVLVMKSPNLLYARDTDGDGRADKFERILSGLDAADSHHETNSICYEPGGAVYCSDGVFHATQVETPEGPVRNKDGCIYRYEPRTGKFERYAAYGFANPHGRVFDYWGNDIITDATGNNNYYGPGFSGFISEPNKHSKYDIVWQHPSRPCAGTTILSSRHFPDEFRDNFLNCNVISVQGIFRAKFSEVGSGLKGETLYHEYTKPGSTTPEKLNTLVECSPAEVGTFRPSCASVAPDGSLYFADWSNAIIGHMQHHLRDPNRDQIHGRVYRVTFEGRPLLEVKKVDGQPIEKLLDLLKEPENDVRIRAKIELDKHDSKAVVAAVQKWVKQFDPQKVEDAHHILEALWVHQWHNVVNKELINTVLASPEPRARAQAVRVVCYQRDRIPEALEIFKKAAGDESPRVRLEAIRAASFYGGADVPKALEVAYASLKHEGDYYIDYCLKETLKQLQSGAKEKMLPSDPATLDALLSRMDDNELKGMPNNVAAVLHAKLERKSYDLLTRDKAIEELVKLNKSDRATEIVAALKRIDAKSGASAQAASDLGKMLITSPVEALTKAKDQLASLARSANLPEVRRSVWAALIVQDRKPDDVWVASADKSEWRTALVQGIGLVPDPTLRTGFQHLITALLNDGSVKGEQRQAALKALSLMGADNAPANFAVLSKHVIDGNERNAATTAIMQLPRTAWDKDKAEGIAQSVLAYAKSVPAEKRSEQSFVEVNQLGMEMASLAGNTALRKELRGLSVAVFVVKTVHEQLRFDTQRIVVEKGKSFEIIFENDDVMPHNLVVVGNEKHGVIGMAAQTMSPTEVEKARNRQFLPKGQPFVDATHLLNPGQKETLKLKAPDKEGQLEFVCTFPGHWMIMWGKIIVTADVDAYLAANPKFELPMPGAPPAAK</sequence>
<dbReference type="Gene3D" id="3.40.50.1110">
    <property type="entry name" value="SGNH hydrolase"/>
    <property type="match status" value="1"/>
</dbReference>
<dbReference type="RefSeq" id="WP_113958003.1">
    <property type="nucleotide sequence ID" value="NZ_QNRR01000002.1"/>
</dbReference>
<feature type="domain" description="DUF7133" evidence="5">
    <location>
        <begin position="379"/>
        <end position="592"/>
    </location>
</feature>
<dbReference type="SUPFAM" id="SSF52266">
    <property type="entry name" value="SGNH hydrolase"/>
    <property type="match status" value="1"/>
</dbReference>
<proteinExistence type="predicted"/>
<feature type="domain" description="SGNH hydrolase-type esterase" evidence="4">
    <location>
        <begin position="49"/>
        <end position="224"/>
    </location>
</feature>
<dbReference type="InterPro" id="IPR013428">
    <property type="entry name" value="Membrane-bound_put_N"/>
</dbReference>
<dbReference type="SUPFAM" id="SSF48371">
    <property type="entry name" value="ARM repeat"/>
    <property type="match status" value="1"/>
</dbReference>
<dbReference type="GO" id="GO:0009055">
    <property type="term" value="F:electron transfer activity"/>
    <property type="evidence" value="ECO:0007669"/>
    <property type="project" value="InterPro"/>
</dbReference>
<dbReference type="OrthoDB" id="174301at2"/>
<gene>
    <name evidence="6" type="ORF">DES53_102885</name>
</gene>
<feature type="domain" description="DUF7133" evidence="5">
    <location>
        <begin position="623"/>
        <end position="745"/>
    </location>
</feature>
<keyword evidence="1" id="KW-0479">Metal-binding</keyword>
<evidence type="ECO:0000313" key="7">
    <source>
        <dbReference type="Proteomes" id="UP000253426"/>
    </source>
</evidence>
<evidence type="ECO:0000259" key="4">
    <source>
        <dbReference type="Pfam" id="PF13472"/>
    </source>
</evidence>
<dbReference type="SUPFAM" id="SSF63829">
    <property type="entry name" value="Calcium-dependent phosphotriesterase"/>
    <property type="match status" value="1"/>
</dbReference>
<dbReference type="Proteomes" id="UP000253426">
    <property type="component" value="Unassembled WGS sequence"/>
</dbReference>
<dbReference type="GO" id="GO:0016788">
    <property type="term" value="F:hydrolase activity, acting on ester bonds"/>
    <property type="evidence" value="ECO:0007669"/>
    <property type="project" value="UniProtKB-ARBA"/>
</dbReference>
<dbReference type="GO" id="GO:0005507">
    <property type="term" value="F:copper ion binding"/>
    <property type="evidence" value="ECO:0007669"/>
    <property type="project" value="InterPro"/>
</dbReference>
<evidence type="ECO:0000259" key="3">
    <source>
        <dbReference type="Pfam" id="PF00127"/>
    </source>
</evidence>
<dbReference type="InterPro" id="IPR013830">
    <property type="entry name" value="SGNH_hydro"/>
</dbReference>
<evidence type="ECO:0000313" key="6">
    <source>
        <dbReference type="EMBL" id="RBP46494.1"/>
    </source>
</evidence>
<organism evidence="6 7">
    <name type="scientific">Roseimicrobium gellanilyticum</name>
    <dbReference type="NCBI Taxonomy" id="748857"/>
    <lineage>
        <taxon>Bacteria</taxon>
        <taxon>Pseudomonadati</taxon>
        <taxon>Verrucomicrobiota</taxon>
        <taxon>Verrucomicrobiia</taxon>
        <taxon>Verrucomicrobiales</taxon>
        <taxon>Verrucomicrobiaceae</taxon>
        <taxon>Roseimicrobium</taxon>
    </lineage>
</organism>
<dbReference type="Pfam" id="PF23500">
    <property type="entry name" value="DUF7133"/>
    <property type="match status" value="2"/>
</dbReference>
<dbReference type="Gene3D" id="2.120.10.30">
    <property type="entry name" value="TolB, C-terminal domain"/>
    <property type="match status" value="1"/>
</dbReference>
<keyword evidence="2" id="KW-0186">Copper</keyword>
<dbReference type="InterPro" id="IPR000923">
    <property type="entry name" value="BlueCu_1"/>
</dbReference>
<accession>A0A366HUA7</accession>
<reference evidence="6 7" key="1">
    <citation type="submission" date="2018-06" db="EMBL/GenBank/DDBJ databases">
        <title>Genomic Encyclopedia of Type Strains, Phase IV (KMG-IV): sequencing the most valuable type-strain genomes for metagenomic binning, comparative biology and taxonomic classification.</title>
        <authorList>
            <person name="Goeker M."/>
        </authorList>
    </citation>
    <scope>NUCLEOTIDE SEQUENCE [LARGE SCALE GENOMIC DNA]</scope>
    <source>
        <strain evidence="6 7">DSM 25532</strain>
    </source>
</reference>
<dbReference type="PANTHER" id="PTHR33546">
    <property type="entry name" value="LARGE, MULTIFUNCTIONAL SECRETED PROTEIN-RELATED"/>
    <property type="match status" value="1"/>
</dbReference>
<dbReference type="CDD" id="cd04233">
    <property type="entry name" value="Auracyanin"/>
    <property type="match status" value="1"/>
</dbReference>
<dbReference type="InterPro" id="IPR011042">
    <property type="entry name" value="6-blade_b-propeller_TolB-like"/>
</dbReference>
<dbReference type="CDD" id="cd01834">
    <property type="entry name" value="SGNH_hydrolase_like_2"/>
    <property type="match status" value="1"/>
</dbReference>
<protein>
    <submittedName>
        <fullName evidence="6">Putative membrane-bound dehydrogenase-like protein</fullName>
    </submittedName>
</protein>
<dbReference type="Gene3D" id="2.60.40.420">
    <property type="entry name" value="Cupredoxins - blue copper proteins"/>
    <property type="match status" value="1"/>
</dbReference>